<keyword evidence="1" id="KW-1003">Cell membrane</keyword>
<dbReference type="AlphaFoldDB" id="A0A6B8RHC1"/>
<keyword evidence="3" id="KW-0472">Membrane</keyword>
<keyword evidence="5" id="KW-0449">Lipoprotein</keyword>
<dbReference type="OrthoDB" id="2060074at2"/>
<keyword evidence="2 6" id="KW-0732">Signal</keyword>
<evidence type="ECO:0000313" key="8">
    <source>
        <dbReference type="Proteomes" id="UP000426246"/>
    </source>
</evidence>
<dbReference type="KEGG" id="ppsc:EHS13_07850"/>
<evidence type="ECO:0000256" key="1">
    <source>
        <dbReference type="ARBA" id="ARBA00022475"/>
    </source>
</evidence>
<dbReference type="Pfam" id="PF01547">
    <property type="entry name" value="SBP_bac_1"/>
    <property type="match status" value="1"/>
</dbReference>
<dbReference type="SUPFAM" id="SSF53850">
    <property type="entry name" value="Periplasmic binding protein-like II"/>
    <property type="match status" value="1"/>
</dbReference>
<evidence type="ECO:0000256" key="5">
    <source>
        <dbReference type="ARBA" id="ARBA00023288"/>
    </source>
</evidence>
<gene>
    <name evidence="7" type="ORF">EHS13_07850</name>
</gene>
<evidence type="ECO:0000256" key="4">
    <source>
        <dbReference type="ARBA" id="ARBA00023139"/>
    </source>
</evidence>
<organism evidence="7 8">
    <name type="scientific">Paenibacillus psychroresistens</name>
    <dbReference type="NCBI Taxonomy" id="1778678"/>
    <lineage>
        <taxon>Bacteria</taxon>
        <taxon>Bacillati</taxon>
        <taxon>Bacillota</taxon>
        <taxon>Bacilli</taxon>
        <taxon>Bacillales</taxon>
        <taxon>Paenibacillaceae</taxon>
        <taxon>Paenibacillus</taxon>
    </lineage>
</organism>
<proteinExistence type="predicted"/>
<sequence>MNIKLLFQASSLLLILSLFAGCNKAAIAPSVTEDSKAQVKGKITFLNHRTDIDETKMKGYLAAFKKLYPLAEVENQAVPDQSSIVKVRAASGQLPDVVLVGGDVMRLKDYPKFFIPLDDLGFEGKIHFEDQNRIAGKLYGISSGGSITGVLYNKKAFLSAGIREVPTTLDAFYAACEKLKLQGIVPVAINFKDIWPLAQYEKLAQSIAGDAFILNKLSMIDTPFTQNSAYGKALEILRTLATKKYIEKDLFSTNWEASKKNLASGEFAMAVLGNWAIPQIIENGAKAEDIGFFPMPVDNSGKLVSLIGSDAVLAISNTSKNIATAKAFVKFFVEQSGYDSDSGFIPTLISTTPKLQQLADFMSGKPKLMEGGPTNEFTNKLMNKAQFSFPNLAQEYVVIAEKDKQSVFDKYNKKWAGARKALGQ</sequence>
<dbReference type="Proteomes" id="UP000426246">
    <property type="component" value="Chromosome"/>
</dbReference>
<evidence type="ECO:0000256" key="3">
    <source>
        <dbReference type="ARBA" id="ARBA00023136"/>
    </source>
</evidence>
<dbReference type="RefSeq" id="WP_155699805.1">
    <property type="nucleotide sequence ID" value="NZ_CP034235.1"/>
</dbReference>
<dbReference type="PANTHER" id="PTHR43649:SF33">
    <property type="entry name" value="POLYGALACTURONAN_RHAMNOGALACTURONAN-BINDING PROTEIN YTCQ"/>
    <property type="match status" value="1"/>
</dbReference>
<dbReference type="PROSITE" id="PS51257">
    <property type="entry name" value="PROKAR_LIPOPROTEIN"/>
    <property type="match status" value="1"/>
</dbReference>
<protein>
    <submittedName>
        <fullName evidence="7">Extracellular solute-binding protein</fullName>
    </submittedName>
</protein>
<name>A0A6B8RHC1_9BACL</name>
<keyword evidence="4" id="KW-0564">Palmitate</keyword>
<reference evidence="8" key="1">
    <citation type="submission" date="2018-11" db="EMBL/GenBank/DDBJ databases">
        <title>Complete genome sequence of Paenibacillus sp. ML311-T8.</title>
        <authorList>
            <person name="Nam Y.-D."/>
            <person name="Kang J."/>
            <person name="Chung W.-H."/>
            <person name="Park Y.S."/>
        </authorList>
    </citation>
    <scope>NUCLEOTIDE SEQUENCE [LARGE SCALE GENOMIC DNA]</scope>
    <source>
        <strain evidence="8">ML311-T8</strain>
    </source>
</reference>
<dbReference type="EMBL" id="CP034235">
    <property type="protein sequence ID" value="QGQ94796.1"/>
    <property type="molecule type" value="Genomic_DNA"/>
</dbReference>
<evidence type="ECO:0000256" key="2">
    <source>
        <dbReference type="ARBA" id="ARBA00022729"/>
    </source>
</evidence>
<dbReference type="InterPro" id="IPR050490">
    <property type="entry name" value="Bact_solute-bd_prot1"/>
</dbReference>
<feature type="chain" id="PRO_5038581437" evidence="6">
    <location>
        <begin position="21"/>
        <end position="424"/>
    </location>
</feature>
<keyword evidence="8" id="KW-1185">Reference proteome</keyword>
<evidence type="ECO:0000313" key="7">
    <source>
        <dbReference type="EMBL" id="QGQ94796.1"/>
    </source>
</evidence>
<feature type="signal peptide" evidence="6">
    <location>
        <begin position="1"/>
        <end position="20"/>
    </location>
</feature>
<dbReference type="InterPro" id="IPR006059">
    <property type="entry name" value="SBP"/>
</dbReference>
<dbReference type="Gene3D" id="3.40.190.10">
    <property type="entry name" value="Periplasmic binding protein-like II"/>
    <property type="match status" value="2"/>
</dbReference>
<evidence type="ECO:0000256" key="6">
    <source>
        <dbReference type="SAM" id="SignalP"/>
    </source>
</evidence>
<accession>A0A6B8RHC1</accession>
<dbReference type="PANTHER" id="PTHR43649">
    <property type="entry name" value="ARABINOSE-BINDING PROTEIN-RELATED"/>
    <property type="match status" value="1"/>
</dbReference>